<evidence type="ECO:0000256" key="4">
    <source>
        <dbReference type="ARBA" id="ARBA00022989"/>
    </source>
</evidence>
<feature type="transmembrane region" description="Helical" evidence="6">
    <location>
        <begin position="426"/>
        <end position="445"/>
    </location>
</feature>
<feature type="transmembrane region" description="Helical" evidence="6">
    <location>
        <begin position="106"/>
        <end position="128"/>
    </location>
</feature>
<keyword evidence="2 6" id="KW-1003">Cell membrane</keyword>
<comment type="caution">
    <text evidence="6">Lacks conserved residue(s) required for the propagation of feature annotation.</text>
</comment>
<evidence type="ECO:0000256" key="2">
    <source>
        <dbReference type="ARBA" id="ARBA00022475"/>
    </source>
</evidence>
<name>A0ABM5JFG5_DRORH</name>
<evidence type="ECO:0000256" key="6">
    <source>
        <dbReference type="RuleBase" id="RU363108"/>
    </source>
</evidence>
<keyword evidence="3 6" id="KW-0812">Transmembrane</keyword>
<feature type="transmembrane region" description="Helical" evidence="6">
    <location>
        <begin position="34"/>
        <end position="56"/>
    </location>
</feature>
<feature type="transmembrane region" description="Helical" evidence="6">
    <location>
        <begin position="344"/>
        <end position="364"/>
    </location>
</feature>
<comment type="similarity">
    <text evidence="6">Belongs to the insect chemoreceptor superfamily. Gustatory receptor (GR) family.</text>
</comment>
<keyword evidence="8" id="KW-1185">Reference proteome</keyword>
<comment type="function">
    <text evidence="6">Gustatory receptor which mediates acceptance or avoidance behavior, depending on its substrates.</text>
</comment>
<accession>A0ABM5JFG5</accession>
<keyword evidence="6" id="KW-0807">Transducer</keyword>
<dbReference type="Pfam" id="PF08395">
    <property type="entry name" value="7tm_7"/>
    <property type="match status" value="1"/>
</dbReference>
<evidence type="ECO:0000313" key="8">
    <source>
        <dbReference type="Proteomes" id="UP001652680"/>
    </source>
</evidence>
<feature type="transmembrane region" description="Helical" evidence="6">
    <location>
        <begin position="172"/>
        <end position="192"/>
    </location>
</feature>
<feature type="transmembrane region" description="Helical" evidence="6">
    <location>
        <begin position="204"/>
        <end position="233"/>
    </location>
</feature>
<protein>
    <recommendedName>
        <fullName evidence="6">Gustatory receptor</fullName>
    </recommendedName>
</protein>
<keyword evidence="6" id="KW-0675">Receptor</keyword>
<dbReference type="RefSeq" id="XP_044317566.1">
    <property type="nucleotide sequence ID" value="XM_044461631.1"/>
</dbReference>
<dbReference type="Proteomes" id="UP001652680">
    <property type="component" value="Unassembled WGS sequence"/>
</dbReference>
<reference evidence="8" key="1">
    <citation type="journal article" date="2021" name="Elife">
        <title>Highly contiguous assemblies of 101 drosophilid genomes.</title>
        <authorList>
            <person name="Kim B.Y."/>
            <person name="Wang J.R."/>
            <person name="Miller D.E."/>
            <person name="Barmina O."/>
            <person name="Delaney E."/>
            <person name="Thompson A."/>
            <person name="Comeault A.A."/>
            <person name="Peede D."/>
            <person name="D'Agostino E.R."/>
            <person name="Pelaez J."/>
            <person name="Aguilar J.M."/>
            <person name="Haji D."/>
            <person name="Matsunaga T."/>
            <person name="Armstrong E.E."/>
            <person name="Zych M."/>
            <person name="Ogawa Y."/>
            <person name="Stamenkovic-Radak M."/>
            <person name="Jelic M."/>
            <person name="Veselinovic M.S."/>
            <person name="Tanaskovic M."/>
            <person name="Eric P."/>
            <person name="Gao J.J."/>
            <person name="Katoh T.K."/>
            <person name="Toda M.J."/>
            <person name="Watabe H."/>
            <person name="Watada M."/>
            <person name="Davis J.S."/>
            <person name="Moyle L.C."/>
            <person name="Manoli G."/>
            <person name="Bertolini E."/>
            <person name="Kostal V."/>
            <person name="Hawley R.S."/>
            <person name="Takahashi A."/>
            <person name="Jones C.D."/>
            <person name="Price D.K."/>
            <person name="Whiteman N."/>
            <person name="Kopp A."/>
            <person name="Matute D.R."/>
            <person name="Petrov D.A."/>
        </authorList>
    </citation>
    <scope>NUCLEOTIDE SEQUENCE [LARGE SCALE GENOMIC DNA]</scope>
</reference>
<evidence type="ECO:0000256" key="1">
    <source>
        <dbReference type="ARBA" id="ARBA00004651"/>
    </source>
</evidence>
<reference evidence="7" key="2">
    <citation type="submission" date="2025-05" db="UniProtKB">
        <authorList>
            <consortium name="EnsemblMetazoa"/>
        </authorList>
    </citation>
    <scope>IDENTIFICATION</scope>
</reference>
<keyword evidence="5 6" id="KW-0472">Membrane</keyword>
<evidence type="ECO:0000313" key="7">
    <source>
        <dbReference type="EnsemblMetazoa" id="XP_044317566.1"/>
    </source>
</evidence>
<comment type="subcellular location">
    <subcellularLocation>
        <location evidence="1 6">Cell membrane</location>
        <topology evidence="1 6">Multi-pass membrane protein</topology>
    </subcellularLocation>
</comment>
<feature type="transmembrane region" description="Helical" evidence="6">
    <location>
        <begin position="77"/>
        <end position="100"/>
    </location>
</feature>
<dbReference type="InterPro" id="IPR013604">
    <property type="entry name" value="7TM_chemorcpt"/>
</dbReference>
<dbReference type="GeneID" id="108037520"/>
<evidence type="ECO:0000256" key="3">
    <source>
        <dbReference type="ARBA" id="ARBA00022692"/>
    </source>
</evidence>
<keyword evidence="4 6" id="KW-1133">Transmembrane helix</keyword>
<sequence>MPFDFLALGFSLFRQFRSQPGSIHITAMPRWLHLLGMSALAVLYSLTRVFGLMATANSSPRGIERVRQSLYWRIHGWLMLIFVGGFSPFAFLCIFGRMTFLRQNQILLLIGFNRYVFLLACASATLWIHCFKQAEIIGCLNRLLKCRRQLRSLMHTQELRDSLDCLATRKHLIEVVALLSSIVLSSAQPIQILKDDPEVGNNSLYAFSLVFVYTCQLILQLSLGIYTMALLFLGHLVRHSNMLLARILADARKVLENSLGAGLAPSRQQLYKNQQKWLALELWRLLHVHQQLLRLHRSICSLHGVQAVCFVVYVPMECTIHLFFTYFMKYSKFILRKHKRGFPLNYYAIAFMLGLFVNLLLVILPSYYSERRFKCTRETLRCGLPFPSTNTVRQLKHTMHYYGLFLKNVEYIYTVSVCGLFKLNNVLLFCIVGAMLNNLMILIQFDKVLNQ</sequence>
<proteinExistence type="inferred from homology"/>
<evidence type="ECO:0000256" key="5">
    <source>
        <dbReference type="ARBA" id="ARBA00023136"/>
    </source>
</evidence>
<feature type="transmembrane region" description="Helical" evidence="6">
    <location>
        <begin position="304"/>
        <end position="324"/>
    </location>
</feature>
<organism evidence="7 8">
    <name type="scientific">Drosophila rhopaloa</name>
    <name type="common">Fruit fly</name>
    <dbReference type="NCBI Taxonomy" id="1041015"/>
    <lineage>
        <taxon>Eukaryota</taxon>
        <taxon>Metazoa</taxon>
        <taxon>Ecdysozoa</taxon>
        <taxon>Arthropoda</taxon>
        <taxon>Hexapoda</taxon>
        <taxon>Insecta</taxon>
        <taxon>Pterygota</taxon>
        <taxon>Neoptera</taxon>
        <taxon>Endopterygota</taxon>
        <taxon>Diptera</taxon>
        <taxon>Brachycera</taxon>
        <taxon>Muscomorpha</taxon>
        <taxon>Ephydroidea</taxon>
        <taxon>Drosophilidae</taxon>
        <taxon>Drosophila</taxon>
        <taxon>Sophophora</taxon>
    </lineage>
</organism>
<dbReference type="EnsemblMetazoa" id="XM_044461631.1">
    <property type="protein sequence ID" value="XP_044317566.1"/>
    <property type="gene ID" value="LOC108037520"/>
</dbReference>